<feature type="binding site" evidence="17">
    <location>
        <position position="632"/>
    </location>
    <ligand>
        <name>ATP</name>
        <dbReference type="ChEBI" id="CHEBI:30616"/>
    </ligand>
</feature>
<dbReference type="SFLD" id="SFLDF00027">
    <property type="entry name" value="p-type_atpase"/>
    <property type="match status" value="1"/>
</dbReference>
<feature type="domain" description="P-type ATPase C-terminal" evidence="23">
    <location>
        <begin position="982"/>
        <end position="1149"/>
    </location>
</feature>
<feature type="binding site" evidence="17">
    <location>
        <position position="900"/>
    </location>
    <ligand>
        <name>ATP</name>
        <dbReference type="ChEBI" id="CHEBI:30616"/>
    </ligand>
</feature>
<comment type="catalytic activity">
    <reaction evidence="15">
        <text>a 1,2-diacyl-sn-glycero-3-phospho-L-serine(out) + ATP + H2O = a 1,2-diacyl-sn-glycero-3-phospho-L-serine(in) + ADP + phosphate + H(+)</text>
        <dbReference type="Rhea" id="RHEA:38567"/>
        <dbReference type="ChEBI" id="CHEBI:15377"/>
        <dbReference type="ChEBI" id="CHEBI:15378"/>
        <dbReference type="ChEBI" id="CHEBI:30616"/>
        <dbReference type="ChEBI" id="CHEBI:43474"/>
        <dbReference type="ChEBI" id="CHEBI:57262"/>
        <dbReference type="ChEBI" id="CHEBI:456216"/>
    </reaction>
    <physiologicalReaction direction="left-to-right" evidence="15">
        <dbReference type="Rhea" id="RHEA:38568"/>
    </physiologicalReaction>
</comment>
<dbReference type="InterPro" id="IPR001757">
    <property type="entry name" value="P_typ_ATPase"/>
</dbReference>
<dbReference type="GO" id="GO:0016887">
    <property type="term" value="F:ATP hydrolysis activity"/>
    <property type="evidence" value="ECO:0007669"/>
    <property type="project" value="InterPro"/>
</dbReference>
<evidence type="ECO:0000256" key="18">
    <source>
        <dbReference type="PIRSR" id="PIRSR606539-3"/>
    </source>
</evidence>
<dbReference type="NCBIfam" id="TIGR01494">
    <property type="entry name" value="ATPase_P-type"/>
    <property type="match status" value="2"/>
</dbReference>
<dbReference type="CDD" id="cd02073">
    <property type="entry name" value="P-type_ATPase_APLT_Dnf-like"/>
    <property type="match status" value="1"/>
</dbReference>
<keyword evidence="4 19" id="KW-0812">Transmembrane</keyword>
<gene>
    <name evidence="24" type="ORF">CHRIB12_LOCUS5882</name>
</gene>
<feature type="domain" description="P-type ATPase A" evidence="21">
    <location>
        <begin position="252"/>
        <end position="322"/>
    </location>
</feature>
<feature type="binding site" evidence="18">
    <location>
        <position position="926"/>
    </location>
    <ligand>
        <name>Mg(2+)</name>
        <dbReference type="ChEBI" id="CHEBI:18420"/>
    </ligand>
</feature>
<evidence type="ECO:0000256" key="1">
    <source>
        <dbReference type="ARBA" id="ARBA00001946"/>
    </source>
</evidence>
<comment type="cofactor">
    <cofactor evidence="1 18">
        <name>Mg(2+)</name>
        <dbReference type="ChEBI" id="CHEBI:18420"/>
    </cofactor>
</comment>
<dbReference type="InterPro" id="IPR059000">
    <property type="entry name" value="ATPase_P-type_domA"/>
</dbReference>
<feature type="binding site" evidence="17">
    <location>
        <position position="929"/>
    </location>
    <ligand>
        <name>ATP</name>
        <dbReference type="ChEBI" id="CHEBI:30616"/>
    </ligand>
</feature>
<dbReference type="Proteomes" id="UP000684084">
    <property type="component" value="Unassembled WGS sequence"/>
</dbReference>
<feature type="binding site" evidence="17">
    <location>
        <position position="810"/>
    </location>
    <ligand>
        <name>ATP</name>
        <dbReference type="ChEBI" id="CHEBI:30616"/>
    </ligand>
</feature>
<evidence type="ECO:0000256" key="3">
    <source>
        <dbReference type="ARBA" id="ARBA00008109"/>
    </source>
</evidence>
<feature type="transmembrane region" description="Helical" evidence="19">
    <location>
        <begin position="1050"/>
        <end position="1071"/>
    </location>
</feature>
<organism evidence="24 25">
    <name type="scientific">Rhizophagus irregularis</name>
    <dbReference type="NCBI Taxonomy" id="588596"/>
    <lineage>
        <taxon>Eukaryota</taxon>
        <taxon>Fungi</taxon>
        <taxon>Fungi incertae sedis</taxon>
        <taxon>Mucoromycota</taxon>
        <taxon>Glomeromycotina</taxon>
        <taxon>Glomeromycetes</taxon>
        <taxon>Glomerales</taxon>
        <taxon>Glomeraceae</taxon>
        <taxon>Rhizophagus</taxon>
    </lineage>
</organism>
<dbReference type="GO" id="GO:0000287">
    <property type="term" value="F:magnesium ion binding"/>
    <property type="evidence" value="ECO:0007669"/>
    <property type="project" value="UniProtKB-UniRule"/>
</dbReference>
<dbReference type="AlphaFoldDB" id="A0A916E2I3"/>
<evidence type="ECO:0000256" key="12">
    <source>
        <dbReference type="ARBA" id="ARBA00023136"/>
    </source>
</evidence>
<feature type="binding site" evidence="17">
    <location>
        <position position="696"/>
    </location>
    <ligand>
        <name>ATP</name>
        <dbReference type="ChEBI" id="CHEBI:30616"/>
    </ligand>
</feature>
<feature type="active site" description="4-aspartylphosphate intermediate" evidence="16">
    <location>
        <position position="537"/>
    </location>
</feature>
<feature type="transmembrane region" description="Helical" evidence="19">
    <location>
        <begin position="1112"/>
        <end position="1136"/>
    </location>
</feature>
<dbReference type="FunFam" id="3.40.50.1000:FF:000001">
    <property type="entry name" value="Phospholipid-transporting ATPase IC"/>
    <property type="match status" value="1"/>
</dbReference>
<evidence type="ECO:0000256" key="8">
    <source>
        <dbReference type="ARBA" id="ARBA00022842"/>
    </source>
</evidence>
<evidence type="ECO:0000256" key="4">
    <source>
        <dbReference type="ARBA" id="ARBA00022692"/>
    </source>
</evidence>
<evidence type="ECO:0000256" key="16">
    <source>
        <dbReference type="PIRSR" id="PIRSR606539-1"/>
    </source>
</evidence>
<dbReference type="PROSITE" id="PS00154">
    <property type="entry name" value="ATPASE_E1_E2"/>
    <property type="match status" value="1"/>
</dbReference>
<comment type="caution">
    <text evidence="24">The sequence shown here is derived from an EMBL/GenBank/DDBJ whole genome shotgun (WGS) entry which is preliminary data.</text>
</comment>
<feature type="binding site" evidence="18">
    <location>
        <position position="537"/>
    </location>
    <ligand>
        <name>Mg(2+)</name>
        <dbReference type="ChEBI" id="CHEBI:18420"/>
    </ligand>
</feature>
<dbReference type="GO" id="GO:0005802">
    <property type="term" value="C:trans-Golgi network"/>
    <property type="evidence" value="ECO:0007669"/>
    <property type="project" value="TreeGrafter"/>
</dbReference>
<dbReference type="OrthoDB" id="377733at2759"/>
<dbReference type="EMBL" id="CAGKOT010000009">
    <property type="protein sequence ID" value="CAB5354453.1"/>
    <property type="molecule type" value="Genomic_DNA"/>
</dbReference>
<dbReference type="PANTHER" id="PTHR24092">
    <property type="entry name" value="PROBABLE PHOSPHOLIPID-TRANSPORTING ATPASE"/>
    <property type="match status" value="1"/>
</dbReference>
<feature type="binding site" evidence="17">
    <location>
        <position position="673"/>
    </location>
    <ligand>
        <name>ATP</name>
        <dbReference type="ChEBI" id="CHEBI:30616"/>
    </ligand>
</feature>
<dbReference type="Pfam" id="PF00122">
    <property type="entry name" value="E1-E2_ATPase"/>
    <property type="match status" value="1"/>
</dbReference>
<evidence type="ECO:0000256" key="17">
    <source>
        <dbReference type="PIRSR" id="PIRSR606539-2"/>
    </source>
</evidence>
<feature type="domain" description="P-type ATPase C-terminal" evidence="23">
    <location>
        <begin position="952"/>
        <end position="981"/>
    </location>
</feature>
<evidence type="ECO:0000313" key="25">
    <source>
        <dbReference type="Proteomes" id="UP000684084"/>
    </source>
</evidence>
<evidence type="ECO:0000256" key="9">
    <source>
        <dbReference type="ARBA" id="ARBA00022967"/>
    </source>
</evidence>
<dbReference type="GO" id="GO:0005524">
    <property type="term" value="F:ATP binding"/>
    <property type="evidence" value="ECO:0007669"/>
    <property type="project" value="UniProtKB-UniRule"/>
</dbReference>
<feature type="binding site" evidence="17">
    <location>
        <position position="537"/>
    </location>
    <ligand>
        <name>ATP</name>
        <dbReference type="ChEBI" id="CHEBI:30616"/>
    </ligand>
</feature>
<dbReference type="GO" id="GO:0005886">
    <property type="term" value="C:plasma membrane"/>
    <property type="evidence" value="ECO:0007669"/>
    <property type="project" value="TreeGrafter"/>
</dbReference>
<evidence type="ECO:0000256" key="19">
    <source>
        <dbReference type="RuleBase" id="RU362033"/>
    </source>
</evidence>
<dbReference type="SFLD" id="SFLDS00003">
    <property type="entry name" value="Haloacid_Dehalogenase"/>
    <property type="match status" value="1"/>
</dbReference>
<feature type="region of interest" description="Disordered" evidence="20">
    <location>
        <begin position="1"/>
        <end position="20"/>
    </location>
</feature>
<evidence type="ECO:0000256" key="11">
    <source>
        <dbReference type="ARBA" id="ARBA00023034"/>
    </source>
</evidence>
<evidence type="ECO:0000259" key="21">
    <source>
        <dbReference type="Pfam" id="PF00122"/>
    </source>
</evidence>
<dbReference type="VEuPathDB" id="FungiDB:RhiirFUN_002170"/>
<dbReference type="FunFam" id="2.70.150.10:FF:000026">
    <property type="entry name" value="Phospholipid-transporting ATPase"/>
    <property type="match status" value="1"/>
</dbReference>
<evidence type="ECO:0000256" key="15">
    <source>
        <dbReference type="ARBA" id="ARBA00051303"/>
    </source>
</evidence>
<accession>A0A916E2I3</accession>
<dbReference type="InterPro" id="IPR006539">
    <property type="entry name" value="P-type_ATPase_IV"/>
</dbReference>
<comment type="similarity">
    <text evidence="3 19">Belongs to the cation transport ATPase (P-type) (TC 3.A.3) family. Type IV subfamily.</text>
</comment>
<keyword evidence="8 18" id="KW-0460">Magnesium</keyword>
<dbReference type="FunFam" id="3.40.50.1000:FF:000010">
    <property type="entry name" value="Phospholipid-transporting ATPase"/>
    <property type="match status" value="1"/>
</dbReference>
<dbReference type="PANTHER" id="PTHR24092:SF150">
    <property type="entry name" value="PHOSPHOLIPID-TRANSPORTING ATPASE"/>
    <property type="match status" value="1"/>
</dbReference>
<feature type="binding site" evidence="17">
    <location>
        <position position="729"/>
    </location>
    <ligand>
        <name>ATP</name>
        <dbReference type="ChEBI" id="CHEBI:30616"/>
    </ligand>
</feature>
<feature type="binding site" evidence="17">
    <location>
        <position position="906"/>
    </location>
    <ligand>
        <name>ATP</name>
        <dbReference type="ChEBI" id="CHEBI:30616"/>
    </ligand>
</feature>
<comment type="subcellular location">
    <subcellularLocation>
        <location evidence="2">Golgi apparatus</location>
        <location evidence="2">trans-Golgi network membrane</location>
        <topology evidence="2">Multi-pass membrane protein</topology>
    </subcellularLocation>
    <subcellularLocation>
        <location evidence="19">Membrane</location>
        <topology evidence="19">Multi-pass membrane protein</topology>
    </subcellularLocation>
</comment>
<evidence type="ECO:0000256" key="6">
    <source>
        <dbReference type="ARBA" id="ARBA00022741"/>
    </source>
</evidence>
<feature type="binding site" evidence="17">
    <location>
        <position position="811"/>
    </location>
    <ligand>
        <name>ATP</name>
        <dbReference type="ChEBI" id="CHEBI:30616"/>
    </ligand>
</feature>
<dbReference type="InterPro" id="IPR032631">
    <property type="entry name" value="P-type_ATPase_N"/>
</dbReference>
<keyword evidence="6 17" id="KW-0547">Nucleotide-binding</keyword>
<feature type="transmembrane region" description="Helical" evidence="19">
    <location>
        <begin position="464"/>
        <end position="489"/>
    </location>
</feature>
<protein>
    <recommendedName>
        <fullName evidence="19">Phospholipid-transporting ATPase</fullName>
        <ecNumber evidence="19">7.6.2.1</ecNumber>
    </recommendedName>
</protein>
<evidence type="ECO:0000256" key="20">
    <source>
        <dbReference type="SAM" id="MobiDB-lite"/>
    </source>
</evidence>
<dbReference type="GO" id="GO:0032456">
    <property type="term" value="P:endocytic recycling"/>
    <property type="evidence" value="ECO:0007669"/>
    <property type="project" value="TreeGrafter"/>
</dbReference>
<dbReference type="FunFam" id="3.40.1110.10:FF:000064">
    <property type="entry name" value="Phospholipid-transporting ATPase"/>
    <property type="match status" value="1"/>
</dbReference>
<feature type="transmembrane region" description="Helical" evidence="19">
    <location>
        <begin position="421"/>
        <end position="444"/>
    </location>
</feature>
<feature type="transmembrane region" description="Helical" evidence="19">
    <location>
        <begin position="1013"/>
        <end position="1030"/>
    </location>
</feature>
<evidence type="ECO:0000256" key="13">
    <source>
        <dbReference type="ARBA" id="ARBA00034036"/>
    </source>
</evidence>
<feature type="binding site" evidence="18">
    <location>
        <position position="930"/>
    </location>
    <ligand>
        <name>Mg(2+)</name>
        <dbReference type="ChEBI" id="CHEBI:18420"/>
    </ligand>
</feature>
<evidence type="ECO:0000256" key="10">
    <source>
        <dbReference type="ARBA" id="ARBA00022989"/>
    </source>
</evidence>
<evidence type="ECO:0000259" key="22">
    <source>
        <dbReference type="Pfam" id="PF16209"/>
    </source>
</evidence>
<feature type="binding site" evidence="17">
    <location>
        <position position="538"/>
    </location>
    <ligand>
        <name>ATP</name>
        <dbReference type="ChEBI" id="CHEBI:30616"/>
    </ligand>
</feature>
<keyword evidence="10 19" id="KW-1133">Transmembrane helix</keyword>
<feature type="domain" description="P-type ATPase N-terminal" evidence="22">
    <location>
        <begin position="158"/>
        <end position="224"/>
    </location>
</feature>
<dbReference type="GO" id="GO:0045332">
    <property type="term" value="P:phospholipid translocation"/>
    <property type="evidence" value="ECO:0007669"/>
    <property type="project" value="TreeGrafter"/>
</dbReference>
<feature type="binding site" evidence="18">
    <location>
        <position position="539"/>
    </location>
    <ligand>
        <name>Mg(2+)</name>
        <dbReference type="ChEBI" id="CHEBI:18420"/>
    </ligand>
</feature>
<dbReference type="GO" id="GO:0006892">
    <property type="term" value="P:post-Golgi vesicle-mediated transport"/>
    <property type="evidence" value="ECO:0007669"/>
    <property type="project" value="TreeGrafter"/>
</dbReference>
<evidence type="ECO:0000259" key="23">
    <source>
        <dbReference type="Pfam" id="PF16212"/>
    </source>
</evidence>
<keyword evidence="11" id="KW-0333">Golgi apparatus</keyword>
<sequence>MSGFSYNNSPPRPSPPNLIDPFDDQQTVEIQQNSINQPVPLQSLQAAVTPPSFRPTYIQPGNQNRRSLTYSQLNPYYNDFIEDEDEDQEAFYSDSTGLMRQNSNMSEANLPLTSNAALNTSPSPSMGPGEMRTSISNTIKPETEGGGGSNNNDDGRTIYVNDSPRNLQQKFLHNRISTAKYNWLTFLPKFLYEQFSKYANLFFLFTACIQQIKDVSPTNPYTTLGTLVVVLTATALKEIMEDFKRHRSDAEVNQRSCKTLQGSSFVAKEWNEIKVGDIVRVESGDFFPADLVLLSSSEPEGLCYIETSNLDGETNLKIKQASSETSNLISPSEISRLGGYVKSEKPNNSLYTYDGLLVMNGINGQKQVPLDPTQLLLRGAQLRNTPWIYGIVIFTGHETKLMRNASATPIKRTSVEKMVNIQIIFLFCILLTMSLACSIGFFIRALKFGNEMPYLNLFGANDNLFSQFGFNILTFLILFNNLIPISLIVTMEVVKFQQASLINSDLDMYYEKTDTPALCRTSSLVEELGQIEYIFSDKTGTLTCNEMEFRQCSIAGIAYADAVEESKRARVIDGVEVGLHDFKKLKSNLRNHSTANVINEFLTLLAVCHTVIPEGNEKNINDIIYQASSPDEGALVKGASTLDFKFTTRRPKSVTIVVNGQEQEFEVLNICEFNSTRKRMSTVVRSPDGKIKLYCKGADTVILERLSENNPFTEQTLQHLEEYATEGLRTLCISMREISEEEYRIWAGVYEKASTTLTNRQEELDKAAEMIEKNLFLLGATAIEDKLQDGVPETIHTLQQAGIKIWVLTGDRQETAINIGLSCKLIQEEMTLIVINEESHWETKESLEKKIQAMKGRINPEAEPLALVIDGRTLEFALEKDLEKTFLELATLCKAVVCCRVSPLQKALVVKLVKRHLKAILLAIGDGANDVSMIQAAHVGVGISGLEGMQAARSADVAISQFKYLKKLLLVHGAWSYQRLRVFDQFVSARMLDRYPQMYMLGQKSEFFNVKTFWGWTINAFYHSLILYYVPVVIFNQDLVLSSGQLAGHWVWGTTIYTAVLATVLGKAALITDLWTKYTYIAIPGSFIFWLVFIVLYGSIAPKLRFSEEYEGIVGVIFTSPIFYATIILIPTMCLLRDFAWKYAKRMYISRSYHTVQEIQKFNIPDYRPRMEQFQKAIRKVRAVQRLRKSRGFAFSQNESGQEAQLIRVYDTTLAKPKG</sequence>
<evidence type="ECO:0000313" key="24">
    <source>
        <dbReference type="EMBL" id="CAB5354453.1"/>
    </source>
</evidence>
<feature type="binding site" evidence="17">
    <location>
        <position position="539"/>
    </location>
    <ligand>
        <name>ATP</name>
        <dbReference type="ChEBI" id="CHEBI:30616"/>
    </ligand>
</feature>
<evidence type="ECO:0000256" key="7">
    <source>
        <dbReference type="ARBA" id="ARBA00022840"/>
    </source>
</evidence>
<keyword evidence="5 18" id="KW-0479">Metal-binding</keyword>
<proteinExistence type="inferred from homology"/>
<name>A0A916E2I3_9GLOM</name>
<evidence type="ECO:0000256" key="14">
    <source>
        <dbReference type="ARBA" id="ARBA00049128"/>
    </source>
</evidence>
<keyword evidence="9 19" id="KW-1278">Translocase</keyword>
<dbReference type="SFLD" id="SFLDG00002">
    <property type="entry name" value="C1.7:_P-type_atpase_like"/>
    <property type="match status" value="1"/>
</dbReference>
<keyword evidence="7 17" id="KW-0067">ATP-binding</keyword>
<dbReference type="Pfam" id="PF16209">
    <property type="entry name" value="PhoLip_ATPase_N"/>
    <property type="match status" value="1"/>
</dbReference>
<dbReference type="GO" id="GO:0140326">
    <property type="term" value="F:ATPase-coupled intramembrane lipid transporter activity"/>
    <property type="evidence" value="ECO:0007669"/>
    <property type="project" value="UniProtKB-EC"/>
</dbReference>
<dbReference type="Pfam" id="PF13246">
    <property type="entry name" value="Cation_ATPase"/>
    <property type="match status" value="1"/>
</dbReference>
<dbReference type="EC" id="7.6.2.1" evidence="19"/>
<feature type="binding site" evidence="17">
    <location>
        <position position="930"/>
    </location>
    <ligand>
        <name>ATP</name>
        <dbReference type="ChEBI" id="CHEBI:30616"/>
    </ligand>
</feature>
<dbReference type="InterPro" id="IPR044492">
    <property type="entry name" value="P_typ_ATPase_HD_dom"/>
</dbReference>
<dbReference type="InterPro" id="IPR018303">
    <property type="entry name" value="ATPase_P-typ_P_site"/>
</dbReference>
<feature type="binding site" evidence="17">
    <location>
        <position position="809"/>
    </location>
    <ligand>
        <name>ATP</name>
        <dbReference type="ChEBI" id="CHEBI:30616"/>
    </ligand>
</feature>
<feature type="transmembrane region" description="Helical" evidence="19">
    <location>
        <begin position="1078"/>
        <end position="1100"/>
    </location>
</feature>
<dbReference type="Pfam" id="PF16212">
    <property type="entry name" value="PhoLip_ATPase_C"/>
    <property type="match status" value="2"/>
</dbReference>
<evidence type="ECO:0000256" key="5">
    <source>
        <dbReference type="ARBA" id="ARBA00022723"/>
    </source>
</evidence>
<reference evidence="24" key="1">
    <citation type="submission" date="2020-05" db="EMBL/GenBank/DDBJ databases">
        <authorList>
            <person name="Rincon C."/>
            <person name="Sanders R I."/>
            <person name="Robbins C."/>
            <person name="Chaturvedi A."/>
        </authorList>
    </citation>
    <scope>NUCLEOTIDE SEQUENCE</scope>
    <source>
        <strain evidence="24">CHB12</strain>
    </source>
</reference>
<evidence type="ECO:0000256" key="2">
    <source>
        <dbReference type="ARBA" id="ARBA00004166"/>
    </source>
</evidence>
<comment type="catalytic activity">
    <reaction evidence="13 19">
        <text>ATP + H2O + phospholipidSide 1 = ADP + phosphate + phospholipidSide 2.</text>
        <dbReference type="EC" id="7.6.2.1"/>
    </reaction>
</comment>
<comment type="catalytic activity">
    <reaction evidence="14">
        <text>a 1,2-diacyl-sn-glycero-3-phosphoethanolamine(out) + ATP + H2O = a 1,2-diacyl-sn-glycero-3-phosphoethanolamine(in) + ADP + phosphate + H(+)</text>
        <dbReference type="Rhea" id="RHEA:66132"/>
        <dbReference type="ChEBI" id="CHEBI:15377"/>
        <dbReference type="ChEBI" id="CHEBI:15378"/>
        <dbReference type="ChEBI" id="CHEBI:30616"/>
        <dbReference type="ChEBI" id="CHEBI:43474"/>
        <dbReference type="ChEBI" id="CHEBI:64612"/>
        <dbReference type="ChEBI" id="CHEBI:456216"/>
    </reaction>
    <physiologicalReaction direction="left-to-right" evidence="14">
        <dbReference type="Rhea" id="RHEA:66133"/>
    </physiologicalReaction>
</comment>
<dbReference type="InterPro" id="IPR032630">
    <property type="entry name" value="P_typ_ATPase_c"/>
</dbReference>
<dbReference type="NCBIfam" id="TIGR01652">
    <property type="entry name" value="ATPase-Plipid"/>
    <property type="match status" value="1"/>
</dbReference>
<keyword evidence="12 19" id="KW-0472">Membrane</keyword>